<organism evidence="3 4">
    <name type="scientific">Allotamlana fucoidanivorans</name>
    <dbReference type="NCBI Taxonomy" id="2583814"/>
    <lineage>
        <taxon>Bacteria</taxon>
        <taxon>Pseudomonadati</taxon>
        <taxon>Bacteroidota</taxon>
        <taxon>Flavobacteriia</taxon>
        <taxon>Flavobacteriales</taxon>
        <taxon>Flavobacteriaceae</taxon>
        <taxon>Allotamlana</taxon>
    </lineage>
</organism>
<dbReference type="Proteomes" id="UP000308713">
    <property type="component" value="Unassembled WGS sequence"/>
</dbReference>
<accession>A0A5C4SHM4</accession>
<keyword evidence="1" id="KW-0732">Signal</keyword>
<protein>
    <submittedName>
        <fullName evidence="3">T9SS type A sorting domain-containing protein</fullName>
    </submittedName>
</protein>
<sequence length="82" mass="9072">MIKEEFKVFANAVNGNEMNLSFEIATSVDIEPYAITGKFVFKTSSKNTFSKIINVGGLPNGIYMIKINKGNNALTRKVVILK</sequence>
<evidence type="ECO:0000313" key="3">
    <source>
        <dbReference type="EMBL" id="TNJ43169.1"/>
    </source>
</evidence>
<dbReference type="InterPro" id="IPR026444">
    <property type="entry name" value="Secre_tail"/>
</dbReference>
<dbReference type="OrthoDB" id="1081439at2"/>
<evidence type="ECO:0000259" key="2">
    <source>
        <dbReference type="Pfam" id="PF18962"/>
    </source>
</evidence>
<dbReference type="RefSeq" id="WP_139698086.1">
    <property type="nucleotide sequence ID" value="NZ_CP074074.1"/>
</dbReference>
<comment type="caution">
    <text evidence="3">The sequence shown here is derived from an EMBL/GenBank/DDBJ whole genome shotgun (WGS) entry which is preliminary data.</text>
</comment>
<dbReference type="NCBIfam" id="TIGR04183">
    <property type="entry name" value="Por_Secre_tail"/>
    <property type="match status" value="1"/>
</dbReference>
<reference evidence="3 4" key="1">
    <citation type="submission" date="2019-05" db="EMBL/GenBank/DDBJ databases">
        <title>Tamlana fucoidanivorans sp. nov., isolated from the surface of algae collected from Fujian province in China.</title>
        <authorList>
            <person name="Li J."/>
        </authorList>
    </citation>
    <scope>NUCLEOTIDE SEQUENCE [LARGE SCALE GENOMIC DNA]</scope>
    <source>
        <strain evidence="3 4">CW2-9</strain>
    </source>
</reference>
<feature type="domain" description="Secretion system C-terminal sorting" evidence="2">
    <location>
        <begin position="19"/>
        <end position="80"/>
    </location>
</feature>
<proteinExistence type="predicted"/>
<dbReference type="AlphaFoldDB" id="A0A5C4SHM4"/>
<dbReference type="EMBL" id="VDCS01000011">
    <property type="protein sequence ID" value="TNJ43169.1"/>
    <property type="molecule type" value="Genomic_DNA"/>
</dbReference>
<name>A0A5C4SHM4_9FLAO</name>
<keyword evidence="4" id="KW-1185">Reference proteome</keyword>
<evidence type="ECO:0000313" key="4">
    <source>
        <dbReference type="Proteomes" id="UP000308713"/>
    </source>
</evidence>
<evidence type="ECO:0000256" key="1">
    <source>
        <dbReference type="ARBA" id="ARBA00022729"/>
    </source>
</evidence>
<dbReference type="Pfam" id="PF18962">
    <property type="entry name" value="Por_Secre_tail"/>
    <property type="match status" value="1"/>
</dbReference>
<gene>
    <name evidence="3" type="ORF">FGF67_12510</name>
</gene>